<feature type="domain" description="Reverse transcriptase" evidence="2">
    <location>
        <begin position="341"/>
        <end position="411"/>
    </location>
</feature>
<reference evidence="3" key="1">
    <citation type="journal article" date="2019" name="Sci. Rep.">
        <title>Draft genome of Tanacetum cinerariifolium, the natural source of mosquito coil.</title>
        <authorList>
            <person name="Yamashiro T."/>
            <person name="Shiraishi A."/>
            <person name="Satake H."/>
            <person name="Nakayama K."/>
        </authorList>
    </citation>
    <scope>NUCLEOTIDE SEQUENCE</scope>
</reference>
<sequence length="411" mass="46402">MGLPNPPPPESDTSSDFEPEDNTAATVGTIRQVSLTGRRFPGSTYVRSRSSSAAPIAYHPEDLIPSTMKREIDSLDGRRHGDRVEHQVATLKYRVLKLEQDGVREEIKRLKRNLTFAEIMEMRVRLKFAGGPRNWNQFSVSGKHTADSDFLRLWRNEAHKESMPKKEQSADLECSWSSLGNEGWRSATMPECGYGTLIDINPVKLDTSYEAELADGKILSTNTILRGCTLNLVNHMFEINLMPIELGTFDVIIGMDWLSEHDVVTVYGPKVYRERLPVVSSVGDKEGIDGEASRGLPGVAPVACAPYHLALSEMKELSDQLQELLEKGFIRPSSSPWGAPVMPFRLTNAPAVFIDLMNQVYKPYLDKFVIVFIDDILIYFKNKEDHGEYLKIILELLKKDQLYAKFLKCDF</sequence>
<dbReference type="InterPro" id="IPR043502">
    <property type="entry name" value="DNA/RNA_pol_sf"/>
</dbReference>
<gene>
    <name evidence="3" type="ORF">Tci_599460</name>
</gene>
<dbReference type="CDD" id="cd01647">
    <property type="entry name" value="RT_LTR"/>
    <property type="match status" value="1"/>
</dbReference>
<protein>
    <recommendedName>
        <fullName evidence="2">Reverse transcriptase domain-containing protein</fullName>
    </recommendedName>
</protein>
<feature type="region of interest" description="Disordered" evidence="1">
    <location>
        <begin position="1"/>
        <end position="26"/>
    </location>
</feature>
<dbReference type="InterPro" id="IPR053134">
    <property type="entry name" value="RNA-dir_DNA_polymerase"/>
</dbReference>
<dbReference type="SUPFAM" id="SSF56672">
    <property type="entry name" value="DNA/RNA polymerases"/>
    <property type="match status" value="1"/>
</dbReference>
<dbReference type="Gene3D" id="2.40.70.10">
    <property type="entry name" value="Acid Proteases"/>
    <property type="match status" value="1"/>
</dbReference>
<dbReference type="Pfam" id="PF08284">
    <property type="entry name" value="RVP_2"/>
    <property type="match status" value="1"/>
</dbReference>
<evidence type="ECO:0000256" key="1">
    <source>
        <dbReference type="SAM" id="MobiDB-lite"/>
    </source>
</evidence>
<dbReference type="PANTHER" id="PTHR24559:SF427">
    <property type="entry name" value="RNA-DIRECTED DNA POLYMERASE"/>
    <property type="match status" value="1"/>
</dbReference>
<dbReference type="Gene3D" id="3.10.10.10">
    <property type="entry name" value="HIV Type 1 Reverse Transcriptase, subunit A, domain 1"/>
    <property type="match status" value="1"/>
</dbReference>
<organism evidence="3">
    <name type="scientific">Tanacetum cinerariifolium</name>
    <name type="common">Dalmatian daisy</name>
    <name type="synonym">Chrysanthemum cinerariifolium</name>
    <dbReference type="NCBI Taxonomy" id="118510"/>
    <lineage>
        <taxon>Eukaryota</taxon>
        <taxon>Viridiplantae</taxon>
        <taxon>Streptophyta</taxon>
        <taxon>Embryophyta</taxon>
        <taxon>Tracheophyta</taxon>
        <taxon>Spermatophyta</taxon>
        <taxon>Magnoliopsida</taxon>
        <taxon>eudicotyledons</taxon>
        <taxon>Gunneridae</taxon>
        <taxon>Pentapetalae</taxon>
        <taxon>asterids</taxon>
        <taxon>campanulids</taxon>
        <taxon>Asterales</taxon>
        <taxon>Asteraceae</taxon>
        <taxon>Asteroideae</taxon>
        <taxon>Anthemideae</taxon>
        <taxon>Anthemidinae</taxon>
        <taxon>Tanacetum</taxon>
    </lineage>
</organism>
<dbReference type="InterPro" id="IPR000477">
    <property type="entry name" value="RT_dom"/>
</dbReference>
<name>A0A699JCM0_TANCI</name>
<dbReference type="InterPro" id="IPR021109">
    <property type="entry name" value="Peptidase_aspartic_dom_sf"/>
</dbReference>
<feature type="compositionally biased region" description="Pro residues" evidence="1">
    <location>
        <begin position="1"/>
        <end position="10"/>
    </location>
</feature>
<dbReference type="AlphaFoldDB" id="A0A699JCM0"/>
<dbReference type="Pfam" id="PF00078">
    <property type="entry name" value="RVT_1"/>
    <property type="match status" value="1"/>
</dbReference>
<dbReference type="CDD" id="cd00303">
    <property type="entry name" value="retropepsin_like"/>
    <property type="match status" value="1"/>
</dbReference>
<dbReference type="PANTHER" id="PTHR24559">
    <property type="entry name" value="TRANSPOSON TY3-I GAG-POL POLYPROTEIN"/>
    <property type="match status" value="1"/>
</dbReference>
<dbReference type="InterPro" id="IPR043128">
    <property type="entry name" value="Rev_trsase/Diguanyl_cyclase"/>
</dbReference>
<accession>A0A699JCM0</accession>
<comment type="caution">
    <text evidence="3">The sequence shown here is derived from an EMBL/GenBank/DDBJ whole genome shotgun (WGS) entry which is preliminary data.</text>
</comment>
<dbReference type="EMBL" id="BKCJ010396530">
    <property type="protein sequence ID" value="GFA27488.1"/>
    <property type="molecule type" value="Genomic_DNA"/>
</dbReference>
<proteinExistence type="predicted"/>
<evidence type="ECO:0000259" key="2">
    <source>
        <dbReference type="Pfam" id="PF00078"/>
    </source>
</evidence>
<dbReference type="Gene3D" id="3.30.70.270">
    <property type="match status" value="1"/>
</dbReference>
<evidence type="ECO:0000313" key="3">
    <source>
        <dbReference type="EMBL" id="GFA27488.1"/>
    </source>
</evidence>